<evidence type="ECO:0000313" key="1">
    <source>
        <dbReference type="EMBL" id="KAH7903940.1"/>
    </source>
</evidence>
<comment type="caution">
    <text evidence="1">The sequence shown here is derived from an EMBL/GenBank/DDBJ whole genome shotgun (WGS) entry which is preliminary data.</text>
</comment>
<reference evidence="1" key="1">
    <citation type="journal article" date="2021" name="New Phytol.">
        <title>Evolutionary innovations through gain and loss of genes in the ectomycorrhizal Boletales.</title>
        <authorList>
            <person name="Wu G."/>
            <person name="Miyauchi S."/>
            <person name="Morin E."/>
            <person name="Kuo A."/>
            <person name="Drula E."/>
            <person name="Varga T."/>
            <person name="Kohler A."/>
            <person name="Feng B."/>
            <person name="Cao Y."/>
            <person name="Lipzen A."/>
            <person name="Daum C."/>
            <person name="Hundley H."/>
            <person name="Pangilinan J."/>
            <person name="Johnson J."/>
            <person name="Barry K."/>
            <person name="LaButti K."/>
            <person name="Ng V."/>
            <person name="Ahrendt S."/>
            <person name="Min B."/>
            <person name="Choi I.G."/>
            <person name="Park H."/>
            <person name="Plett J.M."/>
            <person name="Magnuson J."/>
            <person name="Spatafora J.W."/>
            <person name="Nagy L.G."/>
            <person name="Henrissat B."/>
            <person name="Grigoriev I.V."/>
            <person name="Yang Z.L."/>
            <person name="Xu J."/>
            <person name="Martin F.M."/>
        </authorList>
    </citation>
    <scope>NUCLEOTIDE SEQUENCE</scope>
    <source>
        <strain evidence="1">ATCC 28755</strain>
    </source>
</reference>
<organism evidence="1 2">
    <name type="scientific">Hygrophoropsis aurantiaca</name>
    <dbReference type="NCBI Taxonomy" id="72124"/>
    <lineage>
        <taxon>Eukaryota</taxon>
        <taxon>Fungi</taxon>
        <taxon>Dikarya</taxon>
        <taxon>Basidiomycota</taxon>
        <taxon>Agaricomycotina</taxon>
        <taxon>Agaricomycetes</taxon>
        <taxon>Agaricomycetidae</taxon>
        <taxon>Boletales</taxon>
        <taxon>Coniophorineae</taxon>
        <taxon>Hygrophoropsidaceae</taxon>
        <taxon>Hygrophoropsis</taxon>
    </lineage>
</organism>
<name>A0ACB7ZRX0_9AGAM</name>
<proteinExistence type="predicted"/>
<gene>
    <name evidence="1" type="ORF">BJ138DRAFT_1167372</name>
</gene>
<accession>A0ACB7ZRX0</accession>
<evidence type="ECO:0000313" key="2">
    <source>
        <dbReference type="Proteomes" id="UP000790377"/>
    </source>
</evidence>
<protein>
    <submittedName>
        <fullName evidence="1">Uncharacterized protein</fullName>
    </submittedName>
</protein>
<sequence length="152" mass="16810">MPPGTPYHSFVLPYPIRVDNFADNLGLSSSAESPTNQEPPFTQPALYLLSHTHTDHLSGLASKLFSQRVICSADSKTMLLRHEVYKQRARCDAEGRELEAEAAVDGGVLQKNAGRVGGSERTRTDEHMRVLPLIKPDGTKCYTGSRDFLVRI</sequence>
<dbReference type="Proteomes" id="UP000790377">
    <property type="component" value="Unassembled WGS sequence"/>
</dbReference>
<keyword evidence="2" id="KW-1185">Reference proteome</keyword>
<dbReference type="EMBL" id="MU268683">
    <property type="protein sequence ID" value="KAH7903940.1"/>
    <property type="molecule type" value="Genomic_DNA"/>
</dbReference>